<evidence type="ECO:0000259" key="1">
    <source>
        <dbReference type="Pfam" id="PF14206"/>
    </source>
</evidence>
<dbReference type="RefSeq" id="WP_030777464.1">
    <property type="nucleotide sequence ID" value="NZ_JBFACJ010000017.1"/>
</dbReference>
<dbReference type="InterPro" id="IPR025983">
    <property type="entry name" value="Cys_rich_CPCC"/>
</dbReference>
<evidence type="ECO:0000313" key="3">
    <source>
        <dbReference type="Proteomes" id="UP001603418"/>
    </source>
</evidence>
<accession>A0ABW6YWA1</accession>
<reference evidence="2 3" key="1">
    <citation type="submission" date="2024-10" db="EMBL/GenBank/DDBJ databases">
        <title>The Natural Products Discovery Center: Release of the First 8490 Sequenced Strains for Exploring Actinobacteria Biosynthetic Diversity.</title>
        <authorList>
            <person name="Kalkreuter E."/>
            <person name="Kautsar S.A."/>
            <person name="Yang D."/>
            <person name="Bader C.D."/>
            <person name="Teijaro C.N."/>
            <person name="Fluegel L."/>
            <person name="Davis C.M."/>
            <person name="Simpson J.R."/>
            <person name="Lauterbach L."/>
            <person name="Steele A.D."/>
            <person name="Gui C."/>
            <person name="Meng S."/>
            <person name="Li G."/>
            <person name="Viehrig K."/>
            <person name="Ye F."/>
            <person name="Su P."/>
            <person name="Kiefer A.F."/>
            <person name="Nichols A."/>
            <person name="Cepeda A.J."/>
            <person name="Yan W."/>
            <person name="Fan B."/>
            <person name="Jiang Y."/>
            <person name="Adhikari A."/>
            <person name="Zheng C.-J."/>
            <person name="Schuster L."/>
            <person name="Cowan T.M."/>
            <person name="Smanski M.J."/>
            <person name="Chevrette M.G."/>
            <person name="De Carvalho L.P.S."/>
            <person name="Shen B."/>
        </authorList>
    </citation>
    <scope>NUCLEOTIDE SEQUENCE [LARGE SCALE GENOMIC DNA]</scope>
    <source>
        <strain evidence="2 3">NPDC013366</strain>
    </source>
</reference>
<proteinExistence type="predicted"/>
<dbReference type="Pfam" id="PF14206">
    <property type="entry name" value="Cys_rich_CPCC"/>
    <property type="match status" value="1"/>
</dbReference>
<protein>
    <submittedName>
        <fullName evidence="2">CPCC family cysteine-rich protein</fullName>
    </submittedName>
</protein>
<keyword evidence="3" id="KW-1185">Reference proteome</keyword>
<comment type="caution">
    <text evidence="2">The sequence shown here is derived from an EMBL/GenBank/DDBJ whole genome shotgun (WGS) entry which is preliminary data.</text>
</comment>
<dbReference type="Proteomes" id="UP001603418">
    <property type="component" value="Unassembled WGS sequence"/>
</dbReference>
<evidence type="ECO:0000313" key="2">
    <source>
        <dbReference type="EMBL" id="MFF9883137.1"/>
    </source>
</evidence>
<name>A0ABW6YWA1_9ACTN</name>
<dbReference type="EMBL" id="JBICBM010000007">
    <property type="protein sequence ID" value="MFF9883137.1"/>
    <property type="molecule type" value="Genomic_DNA"/>
</dbReference>
<gene>
    <name evidence="2" type="ORF">ACF1HC_16285</name>
</gene>
<feature type="domain" description="Cysteine-rich CPCC" evidence="1">
    <location>
        <begin position="20"/>
        <end position="83"/>
    </location>
</feature>
<organism evidence="2 3">
    <name type="scientific">Streptomyces eurythermus</name>
    <dbReference type="NCBI Taxonomy" id="42237"/>
    <lineage>
        <taxon>Bacteria</taxon>
        <taxon>Bacillati</taxon>
        <taxon>Actinomycetota</taxon>
        <taxon>Actinomycetes</taxon>
        <taxon>Kitasatosporales</taxon>
        <taxon>Streptomycetaceae</taxon>
        <taxon>Streptomyces</taxon>
    </lineage>
</organism>
<sequence>MSPVDPPSGPSGDAARGLVACPCCFQRTLEERADFEICPECGWEDDGQDDSDAHIVRGGPNGWLSLAQARLDYLKEVAGADEESVTRGGEGLWWSEAQRRLAELPD</sequence>